<accession>A0A290Z8E0</accession>
<keyword evidence="1" id="KW-0560">Oxidoreductase</keyword>
<dbReference type="InterPro" id="IPR002938">
    <property type="entry name" value="FAD-bd"/>
</dbReference>
<dbReference type="PANTHER" id="PTHR43476">
    <property type="entry name" value="3-(3-HYDROXY-PHENYL)PROPIONATE/3-HYDROXYCINNAMIC ACID HYDROXYLASE"/>
    <property type="match status" value="1"/>
</dbReference>
<dbReference type="EMBL" id="CP023445">
    <property type="protein sequence ID" value="ATE55266.1"/>
    <property type="molecule type" value="Genomic_DNA"/>
</dbReference>
<dbReference type="KEGG" id="apre:CNX65_19890"/>
<sequence>MAERTGVVVVGGGPGGVLLAYLLARAGLRVVLLEGRKDFDRRFRGDSVAPPVLDYLHRFGLAEELLSTIPHGRATTFEWWTPDKRYTIADYRGSSPRFPYYALIPQARFLPFLVGKARRHTGFRVEMGARFTALLHDGAGRVDGVRYRRDGREHELRADLVVGADGRNSKVLLESDLTPTELASNIDICWFAVPRLPDDPSGAGQLALITEPGAVVGLLGQGDTWQIGFTLPAGRFGEVRAAGVEPLRDLVRRRTPWLGERVAELRDPNQLTLLPIRITEVDRWSRPGLLLIGDAAHVISPVGGNGINFAMIDAAEAANLLVGPLRGGDAEAIDVAASQLQRIRGPRVAGEQRMQVRVERGVARRLAERSPGAPLPIRLQGGVPGLARFSARRSLRALHVPPPSPDVLGPGPSTVD</sequence>
<dbReference type="Gene3D" id="3.50.50.60">
    <property type="entry name" value="FAD/NAD(P)-binding domain"/>
    <property type="match status" value="1"/>
</dbReference>
<feature type="domain" description="FAD-binding" evidence="2">
    <location>
        <begin position="5"/>
        <end position="331"/>
    </location>
</feature>
<dbReference type="PANTHER" id="PTHR43476:SF5">
    <property type="entry name" value="FAD-DEPENDENT MONOOXYGENASE"/>
    <property type="match status" value="1"/>
</dbReference>
<protein>
    <recommendedName>
        <fullName evidence="2">FAD-binding domain-containing protein</fullName>
    </recommendedName>
</protein>
<dbReference type="PRINTS" id="PR00420">
    <property type="entry name" value="RNGMNOXGNASE"/>
</dbReference>
<dbReference type="SUPFAM" id="SSF51905">
    <property type="entry name" value="FAD/NAD(P)-binding domain"/>
    <property type="match status" value="1"/>
</dbReference>
<evidence type="ECO:0000256" key="1">
    <source>
        <dbReference type="ARBA" id="ARBA00023002"/>
    </source>
</evidence>
<dbReference type="GO" id="GO:0016491">
    <property type="term" value="F:oxidoreductase activity"/>
    <property type="evidence" value="ECO:0007669"/>
    <property type="project" value="UniProtKB-KW"/>
</dbReference>
<dbReference type="InterPro" id="IPR036188">
    <property type="entry name" value="FAD/NAD-bd_sf"/>
</dbReference>
<evidence type="ECO:0000313" key="3">
    <source>
        <dbReference type="EMBL" id="ATE55266.1"/>
    </source>
</evidence>
<dbReference type="Proteomes" id="UP000218505">
    <property type="component" value="Chromosome"/>
</dbReference>
<dbReference type="AlphaFoldDB" id="A0A290Z8E0"/>
<name>A0A290Z8E0_9PSEU</name>
<proteinExistence type="predicted"/>
<gene>
    <name evidence="3" type="ORF">CNX65_19890</name>
</gene>
<organism evidence="3 4">
    <name type="scientific">Actinosynnema pretiosum</name>
    <dbReference type="NCBI Taxonomy" id="42197"/>
    <lineage>
        <taxon>Bacteria</taxon>
        <taxon>Bacillati</taxon>
        <taxon>Actinomycetota</taxon>
        <taxon>Actinomycetes</taxon>
        <taxon>Pseudonocardiales</taxon>
        <taxon>Pseudonocardiaceae</taxon>
        <taxon>Actinosynnema</taxon>
    </lineage>
</organism>
<dbReference type="Pfam" id="PF01494">
    <property type="entry name" value="FAD_binding_3"/>
    <property type="match status" value="1"/>
</dbReference>
<evidence type="ECO:0000313" key="4">
    <source>
        <dbReference type="Proteomes" id="UP000218505"/>
    </source>
</evidence>
<dbReference type="GO" id="GO:0071949">
    <property type="term" value="F:FAD binding"/>
    <property type="evidence" value="ECO:0007669"/>
    <property type="project" value="InterPro"/>
</dbReference>
<dbReference type="InterPro" id="IPR050631">
    <property type="entry name" value="PheA/TfdB_FAD_monoxygenase"/>
</dbReference>
<dbReference type="RefSeq" id="WP_096495101.1">
    <property type="nucleotide sequence ID" value="NZ_CP023445.1"/>
</dbReference>
<keyword evidence="4" id="KW-1185">Reference proteome</keyword>
<evidence type="ECO:0000259" key="2">
    <source>
        <dbReference type="Pfam" id="PF01494"/>
    </source>
</evidence>
<reference evidence="3" key="1">
    <citation type="submission" date="2017-09" db="EMBL/GenBank/DDBJ databases">
        <title>Complete Genome Sequence of ansamitocin-producing Bacterium Actinosynnema pretiosum X47.</title>
        <authorList>
            <person name="Cao G."/>
            <person name="Zong G."/>
            <person name="Zhong C."/>
            <person name="Fu J."/>
        </authorList>
    </citation>
    <scope>NUCLEOTIDE SEQUENCE [LARGE SCALE GENOMIC DNA]</scope>
    <source>
        <strain evidence="3">X47</strain>
    </source>
</reference>